<reference evidence="6" key="1">
    <citation type="submission" date="2016-11" db="EMBL/GenBank/DDBJ databases">
        <authorList>
            <person name="Varghese N."/>
            <person name="Submissions S."/>
        </authorList>
    </citation>
    <scope>NUCLEOTIDE SEQUENCE [LARGE SCALE GENOMIC DNA]</scope>
    <source>
        <strain evidence="6">DSM 22638</strain>
    </source>
</reference>
<dbReference type="PRINTS" id="PR00154">
    <property type="entry name" value="AMPBINDING"/>
</dbReference>
<keyword evidence="3" id="KW-0443">Lipid metabolism</keyword>
<dbReference type="InterPro" id="IPR020845">
    <property type="entry name" value="AMP-binding_CS"/>
</dbReference>
<keyword evidence="6" id="KW-1185">Reference proteome</keyword>
<dbReference type="CDD" id="cd05907">
    <property type="entry name" value="VL_LC_FACS_like"/>
    <property type="match status" value="1"/>
</dbReference>
<dbReference type="GO" id="GO:0004467">
    <property type="term" value="F:long-chain fatty acid-CoA ligase activity"/>
    <property type="evidence" value="ECO:0007669"/>
    <property type="project" value="TreeGrafter"/>
</dbReference>
<evidence type="ECO:0000259" key="4">
    <source>
        <dbReference type="Pfam" id="PF00501"/>
    </source>
</evidence>
<dbReference type="Proteomes" id="UP000184532">
    <property type="component" value="Unassembled WGS sequence"/>
</dbReference>
<dbReference type="GO" id="GO:0016020">
    <property type="term" value="C:membrane"/>
    <property type="evidence" value="ECO:0007669"/>
    <property type="project" value="TreeGrafter"/>
</dbReference>
<proteinExistence type="predicted"/>
<accession>A0A1M5I4S2</accession>
<evidence type="ECO:0000256" key="2">
    <source>
        <dbReference type="ARBA" id="ARBA00022832"/>
    </source>
</evidence>
<dbReference type="RefSeq" id="WP_073176239.1">
    <property type="nucleotide sequence ID" value="NZ_FQWL01000001.1"/>
</dbReference>
<dbReference type="OrthoDB" id="9803968at2"/>
<evidence type="ECO:0000313" key="6">
    <source>
        <dbReference type="Proteomes" id="UP000184532"/>
    </source>
</evidence>
<evidence type="ECO:0000256" key="3">
    <source>
        <dbReference type="ARBA" id="ARBA00023098"/>
    </source>
</evidence>
<dbReference type="Pfam" id="PF23562">
    <property type="entry name" value="AMP-binding_C_3"/>
    <property type="match status" value="1"/>
</dbReference>
<dbReference type="PROSITE" id="PS00455">
    <property type="entry name" value="AMP_BINDING"/>
    <property type="match status" value="1"/>
</dbReference>
<dbReference type="STRING" id="570519.SAMN04488116_0414"/>
<sequence>MQTVTRLFDFPYYQLEKFPLKNSLVTKYNGKWEATSTQAYIDQANAVSRALLRMGVKPNDKIAVISMNNRTEWNIMDIGILQIGAQNVPIYPTISASDYEYVLNHSEAKYCFVSCGEVLEKVLEVSSKIKNLRDVYSFDNLGNCKNWKEVLELGADDSNQEEVEKLKAQVTPNDLATLIYTSGTTGRPKGVMLSHDNLVSNAIESSKRFPIVDGETKSLSFLPLCHVYERMLIYLYQYRGVAIHYAESLETISDNLKETCPHVMTAVPRLLEKVYDKIIAKGAALSGIKKKLFFWAVEVGLKYEPYGQNGWWYEKKLALARKLIFSKWKEGLGGNLKLIASGSAALQPRLARIFNAAEMGVMEGYGLTETSPVVSVNDMRESGFKIGTVGRPIARTEVKIADDGEICIKGPQVMQGYYKDPEKTSEVLKDGYFHTGDIGEVDADGFLKITDRKKEMFKTSGGKYVAPQLLENRFKQSRFIEQIMVVGEGEKMPAALIQPNFEFLHEWANRHEVTIGANSDIILNDKVISRIQEEVDMANEEFAKWEKVKQFRLTPDVWSVDDGHLTPTMKLRRKIVKEKYLDLYNSIYGG</sequence>
<name>A0A1M5I4S2_9FLAO</name>
<organism evidence="5 6">
    <name type="scientific">Flagellimonas flava</name>
    <dbReference type="NCBI Taxonomy" id="570519"/>
    <lineage>
        <taxon>Bacteria</taxon>
        <taxon>Pseudomonadati</taxon>
        <taxon>Bacteroidota</taxon>
        <taxon>Flavobacteriia</taxon>
        <taxon>Flavobacteriales</taxon>
        <taxon>Flavobacteriaceae</taxon>
        <taxon>Flagellimonas</taxon>
    </lineage>
</organism>
<keyword evidence="1" id="KW-0436">Ligase</keyword>
<protein>
    <submittedName>
        <fullName evidence="5">Long-chain acyl-CoA synthetase</fullName>
    </submittedName>
</protein>
<dbReference type="SUPFAM" id="SSF56801">
    <property type="entry name" value="Acetyl-CoA synthetase-like"/>
    <property type="match status" value="1"/>
</dbReference>
<dbReference type="EMBL" id="FQWL01000001">
    <property type="protein sequence ID" value="SHG22940.1"/>
    <property type="molecule type" value="Genomic_DNA"/>
</dbReference>
<dbReference type="PANTHER" id="PTHR43272">
    <property type="entry name" value="LONG-CHAIN-FATTY-ACID--COA LIGASE"/>
    <property type="match status" value="1"/>
</dbReference>
<dbReference type="InterPro" id="IPR042099">
    <property type="entry name" value="ANL_N_sf"/>
</dbReference>
<dbReference type="InterPro" id="IPR000873">
    <property type="entry name" value="AMP-dep_synth/lig_dom"/>
</dbReference>
<keyword evidence="2" id="KW-0276">Fatty acid metabolism</keyword>
<dbReference type="AlphaFoldDB" id="A0A1M5I4S2"/>
<dbReference type="Gene3D" id="3.40.50.12780">
    <property type="entry name" value="N-terminal domain of ligase-like"/>
    <property type="match status" value="2"/>
</dbReference>
<dbReference type="Pfam" id="PF00501">
    <property type="entry name" value="AMP-binding"/>
    <property type="match status" value="1"/>
</dbReference>
<dbReference type="InterPro" id="IPR020459">
    <property type="entry name" value="AMP-binding"/>
</dbReference>
<evidence type="ECO:0000256" key="1">
    <source>
        <dbReference type="ARBA" id="ARBA00022598"/>
    </source>
</evidence>
<gene>
    <name evidence="5" type="ORF">SAMN04488116_0414</name>
</gene>
<dbReference type="PANTHER" id="PTHR43272:SF32">
    <property type="entry name" value="AMP-DEPENDENT SYNTHETASE_LIGASE DOMAIN-CONTAINING PROTEIN"/>
    <property type="match status" value="1"/>
</dbReference>
<feature type="domain" description="AMP-dependent synthetase/ligase" evidence="4">
    <location>
        <begin position="17"/>
        <end position="418"/>
    </location>
</feature>
<evidence type="ECO:0000313" key="5">
    <source>
        <dbReference type="EMBL" id="SHG22940.1"/>
    </source>
</evidence>